<evidence type="ECO:0000256" key="2">
    <source>
        <dbReference type="SAM" id="Phobius"/>
    </source>
</evidence>
<proteinExistence type="predicted"/>
<dbReference type="Proteomes" id="UP000002028">
    <property type="component" value="Chromosome"/>
</dbReference>
<keyword evidence="2" id="KW-0812">Transmembrane</keyword>
<feature type="transmembrane region" description="Helical" evidence="2">
    <location>
        <begin position="174"/>
        <end position="192"/>
    </location>
</feature>
<accession>D2QQM8</accession>
<dbReference type="AlphaFoldDB" id="D2QQM8"/>
<evidence type="ECO:0000256" key="1">
    <source>
        <dbReference type="SAM" id="Coils"/>
    </source>
</evidence>
<dbReference type="EMBL" id="CP001769">
    <property type="protein sequence ID" value="ADB40809.1"/>
    <property type="molecule type" value="Genomic_DNA"/>
</dbReference>
<gene>
    <name evidence="4" type="ordered locus">Slin_4831</name>
</gene>
<dbReference type="KEGG" id="sli:Slin_4831"/>
<evidence type="ECO:0000256" key="3">
    <source>
        <dbReference type="SAM" id="SignalP"/>
    </source>
</evidence>
<evidence type="ECO:0000313" key="5">
    <source>
        <dbReference type="Proteomes" id="UP000002028"/>
    </source>
</evidence>
<keyword evidence="2" id="KW-0472">Membrane</keyword>
<dbReference type="InterPro" id="IPR011990">
    <property type="entry name" value="TPR-like_helical_dom_sf"/>
</dbReference>
<keyword evidence="5" id="KW-1185">Reference proteome</keyword>
<feature type="signal peptide" evidence="3">
    <location>
        <begin position="1"/>
        <end position="21"/>
    </location>
</feature>
<dbReference type="STRING" id="504472.Slin_4831"/>
<dbReference type="Gene3D" id="1.25.40.10">
    <property type="entry name" value="Tetratricopeptide repeat domain"/>
    <property type="match status" value="1"/>
</dbReference>
<evidence type="ECO:0000313" key="4">
    <source>
        <dbReference type="EMBL" id="ADB40809.1"/>
    </source>
</evidence>
<dbReference type="RefSeq" id="WP_012929312.1">
    <property type="nucleotide sequence ID" value="NC_013730.1"/>
</dbReference>
<organism evidence="4 5">
    <name type="scientific">Spirosoma linguale (strain ATCC 33905 / DSM 74 / LMG 10896 / Claus 1)</name>
    <dbReference type="NCBI Taxonomy" id="504472"/>
    <lineage>
        <taxon>Bacteria</taxon>
        <taxon>Pseudomonadati</taxon>
        <taxon>Bacteroidota</taxon>
        <taxon>Cytophagia</taxon>
        <taxon>Cytophagales</taxon>
        <taxon>Cytophagaceae</taxon>
        <taxon>Spirosoma</taxon>
    </lineage>
</organism>
<sequence>MKHLVHACFLYLLLLGSSSFAQTTDQKAQSAYLTANDAYEKGNYMEAANYLKQARDLLGKTNTKIQYLLVKALMDAMDYLAADAELKTYFEVTPETLRDDRYNEMVKNVVFVEQKRKQQEDEKERIFREQEQNRLQQTKQAELTRLRTIYDSKLRISDLKLKIPQNQRRVSGKTVKGVVMTFVTVGFAYYFLSSGTSKDNNLSKNDGTLDAVVGSIGTSLFLLCTISSFHNAKRLRRETRELRQELDGLEGSDNQKQISFTPFYTPHLQTAGLAFRMRF</sequence>
<keyword evidence="3" id="KW-0732">Signal</keyword>
<feature type="coiled-coil region" evidence="1">
    <location>
        <begin position="102"/>
        <end position="132"/>
    </location>
</feature>
<dbReference type="HOGENOM" id="CLU_997163_0_0_10"/>
<feature type="chain" id="PRO_5003034122" description="Tetratricopeptide repeat protein" evidence="3">
    <location>
        <begin position="22"/>
        <end position="279"/>
    </location>
</feature>
<feature type="transmembrane region" description="Helical" evidence="2">
    <location>
        <begin position="212"/>
        <end position="232"/>
    </location>
</feature>
<evidence type="ECO:0008006" key="6">
    <source>
        <dbReference type="Google" id="ProtNLM"/>
    </source>
</evidence>
<keyword evidence="1" id="KW-0175">Coiled coil</keyword>
<reference evidence="4 5" key="1">
    <citation type="journal article" date="2010" name="Stand. Genomic Sci.">
        <title>Complete genome sequence of Spirosoma linguale type strain (1).</title>
        <authorList>
            <person name="Lail K."/>
            <person name="Sikorski J."/>
            <person name="Saunders E."/>
            <person name="Lapidus A."/>
            <person name="Glavina Del Rio T."/>
            <person name="Copeland A."/>
            <person name="Tice H."/>
            <person name="Cheng J.-F."/>
            <person name="Lucas S."/>
            <person name="Nolan M."/>
            <person name="Bruce D."/>
            <person name="Goodwin L."/>
            <person name="Pitluck S."/>
            <person name="Ivanova N."/>
            <person name="Mavromatis K."/>
            <person name="Ovchinnikova G."/>
            <person name="Pati A."/>
            <person name="Chen A."/>
            <person name="Palaniappan K."/>
            <person name="Land M."/>
            <person name="Hauser L."/>
            <person name="Chang Y.-J."/>
            <person name="Jeffries C.D."/>
            <person name="Chain P."/>
            <person name="Brettin T."/>
            <person name="Detter J.C."/>
            <person name="Schuetze A."/>
            <person name="Rohde M."/>
            <person name="Tindall B.J."/>
            <person name="Goeker M."/>
            <person name="Bristow J."/>
            <person name="Eisen J.A."/>
            <person name="Markowitz V."/>
            <person name="Hugenholtz P."/>
            <person name="Kyrpides N.C."/>
            <person name="Klenk H.-P."/>
            <person name="Chen F."/>
        </authorList>
    </citation>
    <scope>NUCLEOTIDE SEQUENCE [LARGE SCALE GENOMIC DNA]</scope>
    <source>
        <strain evidence="5">ATCC 33905 / DSM 74 / LMG 10896 / Claus 1</strain>
    </source>
</reference>
<protein>
    <recommendedName>
        <fullName evidence="6">Tetratricopeptide repeat protein</fullName>
    </recommendedName>
</protein>
<name>D2QQM8_SPILD</name>
<keyword evidence="2" id="KW-1133">Transmembrane helix</keyword>